<dbReference type="AlphaFoldDB" id="A0A0C3JNL6"/>
<reference evidence="2" key="2">
    <citation type="submission" date="2015-01" db="EMBL/GenBank/DDBJ databases">
        <title>Evolutionary Origins and Diversification of the Mycorrhizal Mutualists.</title>
        <authorList>
            <consortium name="DOE Joint Genome Institute"/>
            <consortium name="Mycorrhizal Genomics Consortium"/>
            <person name="Kohler A."/>
            <person name="Kuo A."/>
            <person name="Nagy L.G."/>
            <person name="Floudas D."/>
            <person name="Copeland A."/>
            <person name="Barry K.W."/>
            <person name="Cichocki N."/>
            <person name="Veneault-Fourrey C."/>
            <person name="LaButti K."/>
            <person name="Lindquist E.A."/>
            <person name="Lipzen A."/>
            <person name="Lundell T."/>
            <person name="Morin E."/>
            <person name="Murat C."/>
            <person name="Riley R."/>
            <person name="Ohm R."/>
            <person name="Sun H."/>
            <person name="Tunlid A."/>
            <person name="Henrissat B."/>
            <person name="Grigoriev I.V."/>
            <person name="Hibbett D.S."/>
            <person name="Martin F."/>
        </authorList>
    </citation>
    <scope>NUCLEOTIDE SEQUENCE [LARGE SCALE GENOMIC DNA]</scope>
    <source>
        <strain evidence="2">Marx 270</strain>
    </source>
</reference>
<organism evidence="1 2">
    <name type="scientific">Pisolithus tinctorius Marx 270</name>
    <dbReference type="NCBI Taxonomy" id="870435"/>
    <lineage>
        <taxon>Eukaryota</taxon>
        <taxon>Fungi</taxon>
        <taxon>Dikarya</taxon>
        <taxon>Basidiomycota</taxon>
        <taxon>Agaricomycotina</taxon>
        <taxon>Agaricomycetes</taxon>
        <taxon>Agaricomycetidae</taxon>
        <taxon>Boletales</taxon>
        <taxon>Sclerodermatineae</taxon>
        <taxon>Pisolithaceae</taxon>
        <taxon>Pisolithus</taxon>
    </lineage>
</organism>
<accession>A0A0C3JNL6</accession>
<name>A0A0C3JNL6_PISTI</name>
<dbReference type="HOGENOM" id="CLU_2264832_0_0_1"/>
<dbReference type="EMBL" id="KN832008">
    <property type="protein sequence ID" value="KIN99096.1"/>
    <property type="molecule type" value="Genomic_DNA"/>
</dbReference>
<proteinExistence type="predicted"/>
<sequence>MLADESMVLARTIGLRWSFGHSGSEFRCRGWRGMHRLRWHLTYIQVMHNLRSTKTTPYCHSCLDMLSKEDTSSSSQKRSTITRLSTSLQTTIRTLLVSSLSIP</sequence>
<evidence type="ECO:0000313" key="1">
    <source>
        <dbReference type="EMBL" id="KIN99096.1"/>
    </source>
</evidence>
<evidence type="ECO:0000313" key="2">
    <source>
        <dbReference type="Proteomes" id="UP000054217"/>
    </source>
</evidence>
<protein>
    <submittedName>
        <fullName evidence="1">Uncharacterized protein</fullName>
    </submittedName>
</protein>
<reference evidence="1 2" key="1">
    <citation type="submission" date="2014-04" db="EMBL/GenBank/DDBJ databases">
        <authorList>
            <consortium name="DOE Joint Genome Institute"/>
            <person name="Kuo A."/>
            <person name="Kohler A."/>
            <person name="Costa M.D."/>
            <person name="Nagy L.G."/>
            <person name="Floudas D."/>
            <person name="Copeland A."/>
            <person name="Barry K.W."/>
            <person name="Cichocki N."/>
            <person name="Veneault-Fourrey C."/>
            <person name="LaButti K."/>
            <person name="Lindquist E.A."/>
            <person name="Lipzen A."/>
            <person name="Lundell T."/>
            <person name="Morin E."/>
            <person name="Murat C."/>
            <person name="Sun H."/>
            <person name="Tunlid A."/>
            <person name="Henrissat B."/>
            <person name="Grigoriev I.V."/>
            <person name="Hibbett D.S."/>
            <person name="Martin F."/>
            <person name="Nordberg H.P."/>
            <person name="Cantor M.N."/>
            <person name="Hua S.X."/>
        </authorList>
    </citation>
    <scope>NUCLEOTIDE SEQUENCE [LARGE SCALE GENOMIC DNA]</scope>
    <source>
        <strain evidence="1 2">Marx 270</strain>
    </source>
</reference>
<keyword evidence="2" id="KW-1185">Reference proteome</keyword>
<dbReference type="InParanoid" id="A0A0C3JNL6"/>
<dbReference type="Proteomes" id="UP000054217">
    <property type="component" value="Unassembled WGS sequence"/>
</dbReference>
<gene>
    <name evidence="1" type="ORF">M404DRAFT_821285</name>
</gene>